<keyword evidence="4" id="KW-1185">Reference proteome</keyword>
<dbReference type="InterPro" id="IPR008258">
    <property type="entry name" value="Transglycosylase_SLT_dom_1"/>
</dbReference>
<dbReference type="InterPro" id="IPR023346">
    <property type="entry name" value="Lysozyme-like_dom_sf"/>
</dbReference>
<proteinExistence type="predicted"/>
<dbReference type="InterPro" id="IPR036779">
    <property type="entry name" value="LysM_dom_sf"/>
</dbReference>
<dbReference type="Pfam" id="PF01476">
    <property type="entry name" value="LysM"/>
    <property type="match status" value="1"/>
</dbReference>
<dbReference type="SUPFAM" id="SSF54106">
    <property type="entry name" value="LysM domain"/>
    <property type="match status" value="1"/>
</dbReference>
<dbReference type="Pfam" id="PF01464">
    <property type="entry name" value="SLT"/>
    <property type="match status" value="1"/>
</dbReference>
<feature type="region of interest" description="Disordered" evidence="1">
    <location>
        <begin position="121"/>
        <end position="154"/>
    </location>
</feature>
<name>A0A4Q2SMW1_9ACTN</name>
<dbReference type="CDD" id="cd00254">
    <property type="entry name" value="LT-like"/>
    <property type="match status" value="1"/>
</dbReference>
<organism evidence="3 4">
    <name type="scientific">Nocardioides zhouii</name>
    <dbReference type="NCBI Taxonomy" id="1168729"/>
    <lineage>
        <taxon>Bacteria</taxon>
        <taxon>Bacillati</taxon>
        <taxon>Actinomycetota</taxon>
        <taxon>Actinomycetes</taxon>
        <taxon>Propionibacteriales</taxon>
        <taxon>Nocardioidaceae</taxon>
        <taxon>Nocardioides</taxon>
    </lineage>
</organism>
<feature type="domain" description="LysM" evidence="2">
    <location>
        <begin position="74"/>
        <end position="118"/>
    </location>
</feature>
<dbReference type="OrthoDB" id="5244690at2"/>
<dbReference type="PROSITE" id="PS51782">
    <property type="entry name" value="LYSM"/>
    <property type="match status" value="1"/>
</dbReference>
<evidence type="ECO:0000259" key="2">
    <source>
        <dbReference type="PROSITE" id="PS51782"/>
    </source>
</evidence>
<dbReference type="SMART" id="SM00257">
    <property type="entry name" value="LysM"/>
    <property type="match status" value="1"/>
</dbReference>
<dbReference type="Gene3D" id="1.10.530.10">
    <property type="match status" value="1"/>
</dbReference>
<reference evidence="3 4" key="1">
    <citation type="submission" date="2019-01" db="EMBL/GenBank/DDBJ databases">
        <title>Novel species of Nocardioides.</title>
        <authorList>
            <person name="Liu Q."/>
            <person name="X Y.-H."/>
        </authorList>
    </citation>
    <scope>NUCLEOTIDE SEQUENCE [LARGE SCALE GENOMIC DNA]</scope>
    <source>
        <strain evidence="3 4">HLT2-9</strain>
    </source>
</reference>
<dbReference type="EMBL" id="SDWV01000024">
    <property type="protein sequence ID" value="RYC05504.1"/>
    <property type="molecule type" value="Genomic_DNA"/>
</dbReference>
<evidence type="ECO:0000313" key="3">
    <source>
        <dbReference type="EMBL" id="RYC05504.1"/>
    </source>
</evidence>
<dbReference type="InterPro" id="IPR018392">
    <property type="entry name" value="LysM"/>
</dbReference>
<evidence type="ECO:0000313" key="4">
    <source>
        <dbReference type="Proteomes" id="UP000291101"/>
    </source>
</evidence>
<feature type="compositionally biased region" description="Gly residues" evidence="1">
    <location>
        <begin position="129"/>
        <end position="142"/>
    </location>
</feature>
<dbReference type="Proteomes" id="UP000291101">
    <property type="component" value="Unassembled WGS sequence"/>
</dbReference>
<protein>
    <submittedName>
        <fullName evidence="3">LysM peptidoglycan-binding domain-containing protein</fullName>
    </submittedName>
</protein>
<dbReference type="CDD" id="cd00118">
    <property type="entry name" value="LysM"/>
    <property type="match status" value="1"/>
</dbReference>
<dbReference type="PANTHER" id="PTHR37423">
    <property type="entry name" value="SOLUBLE LYTIC MUREIN TRANSGLYCOSYLASE-RELATED"/>
    <property type="match status" value="1"/>
</dbReference>
<feature type="region of interest" description="Disordered" evidence="1">
    <location>
        <begin position="1"/>
        <end position="29"/>
    </location>
</feature>
<dbReference type="SUPFAM" id="SSF53955">
    <property type="entry name" value="Lysozyme-like"/>
    <property type="match status" value="1"/>
</dbReference>
<dbReference type="PANTHER" id="PTHR37423:SF2">
    <property type="entry name" value="MEMBRANE-BOUND LYTIC MUREIN TRANSGLYCOSYLASE C"/>
    <property type="match status" value="1"/>
</dbReference>
<dbReference type="Gene3D" id="3.10.350.10">
    <property type="entry name" value="LysM domain"/>
    <property type="match status" value="1"/>
</dbReference>
<comment type="caution">
    <text evidence="3">The sequence shown here is derived from an EMBL/GenBank/DDBJ whole genome shotgun (WGS) entry which is preliminary data.</text>
</comment>
<accession>A0A4Q2SMW1</accession>
<gene>
    <name evidence="3" type="ORF">EUA94_18925</name>
</gene>
<sequence>MLVRRASLPQGPRSSGAADEAGVPPVSRPVSRPDRYRFLTALVLAASLSVPLSTALVAPAHADHADAPDGRTLVSYVVRPGDTASGLAVRFHAWTAEIVSSNHLGRSGTLHVGDRIVIPVVHTGDRSGDGGTKQGGKQGGKGRTTTMWQHPDRDREKVRRVIAGAARHHDVDPQLALAIAWQESGWQMGVVSSANAIGAMQVLPATARWMEHYAGRRLRLHTLGDNARAGVLLLRVLSHHTQRRTHKIGAYYQGLGAVREHGLYEETRAYVGNVVAIKRRLEDGRPPS</sequence>
<evidence type="ECO:0000256" key="1">
    <source>
        <dbReference type="SAM" id="MobiDB-lite"/>
    </source>
</evidence>
<dbReference type="AlphaFoldDB" id="A0A4Q2SMW1"/>